<comment type="caution">
    <text evidence="1">The sequence shown here is derived from an EMBL/GenBank/DDBJ whole genome shotgun (WGS) entry which is preliminary data.</text>
</comment>
<dbReference type="EMBL" id="SHKX01000014">
    <property type="protein sequence ID" value="RZU38217.1"/>
    <property type="molecule type" value="Genomic_DNA"/>
</dbReference>
<protein>
    <submittedName>
        <fullName evidence="1">Uncharacterized protein DUF1877</fullName>
    </submittedName>
</protein>
<proteinExistence type="predicted"/>
<sequence>MSMCGCFYAITDDQMDNLLDGSLSIDDLRDDLDKDPARCFSDAEYIWYELTERFGNISIRGVRSTDRIPEGAGVSYSGDVRLTASELAGLAPETLRQMCEGLTWGEGPEEVVRIANALIAFYQQAAQRGDAVLFRIT</sequence>
<dbReference type="Pfam" id="PF08974">
    <property type="entry name" value="DUF1877"/>
    <property type="match status" value="1"/>
</dbReference>
<reference evidence="1 2" key="1">
    <citation type="submission" date="2019-02" db="EMBL/GenBank/DDBJ databases">
        <title>Genomic Encyclopedia of Type Strains, Phase IV (KMG-IV): sequencing the most valuable type-strain genomes for metagenomic binning, comparative biology and taxonomic classification.</title>
        <authorList>
            <person name="Goeker M."/>
        </authorList>
    </citation>
    <scope>NUCLEOTIDE SEQUENCE [LARGE SCALE GENOMIC DNA]</scope>
    <source>
        <strain evidence="1 2">DSM 105135</strain>
    </source>
</reference>
<dbReference type="Proteomes" id="UP000292423">
    <property type="component" value="Unassembled WGS sequence"/>
</dbReference>
<dbReference type="AlphaFoldDB" id="A0A4Q7YKY6"/>
<dbReference type="InterPro" id="IPR015068">
    <property type="entry name" value="DUF1877"/>
</dbReference>
<evidence type="ECO:0000313" key="1">
    <source>
        <dbReference type="EMBL" id="RZU38217.1"/>
    </source>
</evidence>
<gene>
    <name evidence="1" type="ORF">EV700_2795</name>
</gene>
<dbReference type="Gene3D" id="3.40.1760.10">
    <property type="entry name" value="YfbM-like super family"/>
    <property type="match status" value="1"/>
</dbReference>
<accession>A0A4Q7YKY6</accession>
<keyword evidence="2" id="KW-1185">Reference proteome</keyword>
<name>A0A4Q7YKY6_9GAMM</name>
<evidence type="ECO:0000313" key="2">
    <source>
        <dbReference type="Proteomes" id="UP000292423"/>
    </source>
</evidence>
<dbReference type="InterPro" id="IPR035944">
    <property type="entry name" value="YfbM-like_sf"/>
</dbReference>
<organism evidence="1 2">
    <name type="scientific">Fluviicoccus keumensis</name>
    <dbReference type="NCBI Taxonomy" id="1435465"/>
    <lineage>
        <taxon>Bacteria</taxon>
        <taxon>Pseudomonadati</taxon>
        <taxon>Pseudomonadota</taxon>
        <taxon>Gammaproteobacteria</taxon>
        <taxon>Moraxellales</taxon>
        <taxon>Moraxellaceae</taxon>
        <taxon>Fluviicoccus</taxon>
    </lineage>
</organism>